<dbReference type="InterPro" id="IPR027417">
    <property type="entry name" value="P-loop_NTPase"/>
</dbReference>
<keyword evidence="7" id="KW-0067">ATP-binding</keyword>
<evidence type="ECO:0000256" key="10">
    <source>
        <dbReference type="ARBA" id="ARBA00023180"/>
    </source>
</evidence>
<evidence type="ECO:0000256" key="6">
    <source>
        <dbReference type="ARBA" id="ARBA00022741"/>
    </source>
</evidence>
<dbReference type="GO" id="GO:0016887">
    <property type="term" value="F:ATP hydrolysis activity"/>
    <property type="evidence" value="ECO:0007669"/>
    <property type="project" value="InterPro"/>
</dbReference>
<protein>
    <submittedName>
        <fullName evidence="15">ABC transporter B family member 11-like</fullName>
    </submittedName>
</protein>
<evidence type="ECO:0000256" key="4">
    <source>
        <dbReference type="ARBA" id="ARBA00022692"/>
    </source>
</evidence>
<dbReference type="FunFam" id="1.20.1560.10:FF:000009">
    <property type="entry name" value="ABC transporter B family member 1"/>
    <property type="match status" value="1"/>
</dbReference>
<feature type="transmembrane region" description="Helical" evidence="12">
    <location>
        <begin position="179"/>
        <end position="198"/>
    </location>
</feature>
<feature type="region of interest" description="Disordered" evidence="11">
    <location>
        <begin position="592"/>
        <end position="615"/>
    </location>
</feature>
<accession>A0A834SG47</accession>
<dbReference type="InterPro" id="IPR003439">
    <property type="entry name" value="ABC_transporter-like_ATP-bd"/>
</dbReference>
<feature type="transmembrane region" description="Helical" evidence="12">
    <location>
        <begin position="154"/>
        <end position="173"/>
    </location>
</feature>
<comment type="caution">
    <text evidence="15">The sequence shown here is derived from an EMBL/GenBank/DDBJ whole genome shotgun (WGS) entry which is preliminary data.</text>
</comment>
<evidence type="ECO:0000256" key="12">
    <source>
        <dbReference type="SAM" id="Phobius"/>
    </source>
</evidence>
<feature type="domain" description="ABC transmembrane type-1" evidence="14">
    <location>
        <begin position="37"/>
        <end position="318"/>
    </location>
</feature>
<dbReference type="GO" id="GO:0010329">
    <property type="term" value="F:auxin efflux transmembrane transporter activity"/>
    <property type="evidence" value="ECO:0007669"/>
    <property type="project" value="UniProtKB-ARBA"/>
</dbReference>
<evidence type="ECO:0000313" key="16">
    <source>
        <dbReference type="Proteomes" id="UP000634136"/>
    </source>
</evidence>
<evidence type="ECO:0000256" key="7">
    <source>
        <dbReference type="ARBA" id="ARBA00022840"/>
    </source>
</evidence>
<dbReference type="Gene3D" id="3.40.50.300">
    <property type="entry name" value="P-loop containing nucleotide triphosphate hydrolases"/>
    <property type="match status" value="1"/>
</dbReference>
<name>A0A834SG47_9FABA</name>
<dbReference type="GO" id="GO:0005524">
    <property type="term" value="F:ATP binding"/>
    <property type="evidence" value="ECO:0007669"/>
    <property type="project" value="UniProtKB-KW"/>
</dbReference>
<keyword evidence="8 12" id="KW-1133">Transmembrane helix</keyword>
<dbReference type="Gene3D" id="1.20.1560.10">
    <property type="entry name" value="ABC transporter type 1, transmembrane domain"/>
    <property type="match status" value="1"/>
</dbReference>
<keyword evidence="6" id="KW-0547">Nucleotide-binding</keyword>
<dbReference type="PANTHER" id="PTHR24222:SF63">
    <property type="entry name" value="ATP BINDING CASSETTE SUBFAMILY B"/>
    <property type="match status" value="1"/>
</dbReference>
<keyword evidence="5" id="KW-0677">Repeat</keyword>
<evidence type="ECO:0000256" key="11">
    <source>
        <dbReference type="SAM" id="MobiDB-lite"/>
    </source>
</evidence>
<dbReference type="InterPro" id="IPR036640">
    <property type="entry name" value="ABC1_TM_sf"/>
</dbReference>
<keyword evidence="3" id="KW-0813">Transport</keyword>
<gene>
    <name evidence="15" type="ORF">G2W53_042002</name>
</gene>
<dbReference type="GO" id="GO:0005886">
    <property type="term" value="C:plasma membrane"/>
    <property type="evidence" value="ECO:0007669"/>
    <property type="project" value="UniProtKB-SubCell"/>
</dbReference>
<dbReference type="PROSITE" id="PS00211">
    <property type="entry name" value="ABC_TRANSPORTER_1"/>
    <property type="match status" value="1"/>
</dbReference>
<organism evidence="15 16">
    <name type="scientific">Senna tora</name>
    <dbReference type="NCBI Taxonomy" id="362788"/>
    <lineage>
        <taxon>Eukaryota</taxon>
        <taxon>Viridiplantae</taxon>
        <taxon>Streptophyta</taxon>
        <taxon>Embryophyta</taxon>
        <taxon>Tracheophyta</taxon>
        <taxon>Spermatophyta</taxon>
        <taxon>Magnoliopsida</taxon>
        <taxon>eudicotyledons</taxon>
        <taxon>Gunneridae</taxon>
        <taxon>Pentapetalae</taxon>
        <taxon>rosids</taxon>
        <taxon>fabids</taxon>
        <taxon>Fabales</taxon>
        <taxon>Fabaceae</taxon>
        <taxon>Caesalpinioideae</taxon>
        <taxon>Cassia clade</taxon>
        <taxon>Senna</taxon>
    </lineage>
</organism>
<evidence type="ECO:0000259" key="13">
    <source>
        <dbReference type="PROSITE" id="PS50893"/>
    </source>
</evidence>
<feature type="domain" description="ABC transporter" evidence="13">
    <location>
        <begin position="353"/>
        <end position="589"/>
    </location>
</feature>
<evidence type="ECO:0000256" key="8">
    <source>
        <dbReference type="ARBA" id="ARBA00022989"/>
    </source>
</evidence>
<dbReference type="SMART" id="SM00382">
    <property type="entry name" value="AAA"/>
    <property type="match status" value="1"/>
</dbReference>
<keyword evidence="4 12" id="KW-0812">Transmembrane</keyword>
<evidence type="ECO:0000256" key="3">
    <source>
        <dbReference type="ARBA" id="ARBA00022448"/>
    </source>
</evidence>
<feature type="transmembrane region" description="Helical" evidence="12">
    <location>
        <begin position="817"/>
        <end position="836"/>
    </location>
</feature>
<feature type="transmembrane region" description="Helical" evidence="12">
    <location>
        <begin position="898"/>
        <end position="921"/>
    </location>
</feature>
<evidence type="ECO:0000256" key="1">
    <source>
        <dbReference type="ARBA" id="ARBA00004651"/>
    </source>
</evidence>
<dbReference type="FunFam" id="3.40.50.300:FF:000066">
    <property type="entry name" value="ABC transporter B family member 1"/>
    <property type="match status" value="1"/>
</dbReference>
<feature type="compositionally biased region" description="Basic and acidic residues" evidence="11">
    <location>
        <begin position="592"/>
        <end position="610"/>
    </location>
</feature>
<dbReference type="GO" id="GO:0140359">
    <property type="term" value="F:ABC-type transporter activity"/>
    <property type="evidence" value="ECO:0007669"/>
    <property type="project" value="InterPro"/>
</dbReference>
<dbReference type="CDD" id="cd03249">
    <property type="entry name" value="ABC_MTABC3_MDL1_MDL2"/>
    <property type="match status" value="1"/>
</dbReference>
<dbReference type="PROSITE" id="PS50893">
    <property type="entry name" value="ABC_TRANSPORTER_2"/>
    <property type="match status" value="1"/>
</dbReference>
<dbReference type="OrthoDB" id="6500128at2759"/>
<feature type="transmembrane region" description="Helical" evidence="12">
    <location>
        <begin position="34"/>
        <end position="58"/>
    </location>
</feature>
<dbReference type="InterPro" id="IPR003593">
    <property type="entry name" value="AAA+_ATPase"/>
</dbReference>
<comment type="subcellular location">
    <subcellularLocation>
        <location evidence="1">Cell membrane</location>
        <topology evidence="1">Multi-pass membrane protein</topology>
    </subcellularLocation>
</comment>
<dbReference type="InterPro" id="IPR017871">
    <property type="entry name" value="ABC_transporter-like_CS"/>
</dbReference>
<comment type="similarity">
    <text evidence="2">Belongs to the ABC transporter superfamily. ABCB family. Multidrug resistance exporter (TC 3.A.1.201) subfamily.</text>
</comment>
<dbReference type="PANTHER" id="PTHR24222">
    <property type="entry name" value="ABC TRANSPORTER B FAMILY"/>
    <property type="match status" value="1"/>
</dbReference>
<keyword evidence="16" id="KW-1185">Reference proteome</keyword>
<dbReference type="PROSITE" id="PS50929">
    <property type="entry name" value="ABC_TM1F"/>
    <property type="match status" value="2"/>
</dbReference>
<evidence type="ECO:0000313" key="15">
    <source>
        <dbReference type="EMBL" id="KAF7802891.1"/>
    </source>
</evidence>
<dbReference type="Pfam" id="PF00664">
    <property type="entry name" value="ABC_membrane"/>
    <property type="match status" value="2"/>
</dbReference>
<dbReference type="GO" id="GO:0010328">
    <property type="term" value="F:auxin influx transmembrane transporter activity"/>
    <property type="evidence" value="ECO:0007669"/>
    <property type="project" value="UniProtKB-ARBA"/>
</dbReference>
<dbReference type="AlphaFoldDB" id="A0A834SG47"/>
<dbReference type="EMBL" id="JAAIUW010000013">
    <property type="protein sequence ID" value="KAF7802891.1"/>
    <property type="molecule type" value="Genomic_DNA"/>
</dbReference>
<feature type="domain" description="ABC transmembrane type-1" evidence="14">
    <location>
        <begin position="676"/>
        <end position="941"/>
    </location>
</feature>
<dbReference type="CDD" id="cd18577">
    <property type="entry name" value="ABC_6TM_Pgp_ABCB1_D1_like"/>
    <property type="match status" value="1"/>
</dbReference>
<dbReference type="SUPFAM" id="SSF90123">
    <property type="entry name" value="ABC transporter transmembrane region"/>
    <property type="match status" value="2"/>
</dbReference>
<feature type="transmembrane region" description="Helical" evidence="12">
    <location>
        <begin position="789"/>
        <end position="811"/>
    </location>
</feature>
<evidence type="ECO:0000259" key="14">
    <source>
        <dbReference type="PROSITE" id="PS50929"/>
    </source>
</evidence>
<keyword evidence="9 12" id="KW-0472">Membrane</keyword>
<feature type="transmembrane region" description="Helical" evidence="12">
    <location>
        <begin position="78"/>
        <end position="99"/>
    </location>
</feature>
<evidence type="ECO:0000256" key="2">
    <source>
        <dbReference type="ARBA" id="ARBA00007577"/>
    </source>
</evidence>
<dbReference type="InterPro" id="IPR039421">
    <property type="entry name" value="Type_1_exporter"/>
</dbReference>
<dbReference type="SUPFAM" id="SSF52540">
    <property type="entry name" value="P-loop containing nucleoside triphosphate hydrolases"/>
    <property type="match status" value="1"/>
</dbReference>
<reference evidence="15" key="1">
    <citation type="submission" date="2020-09" db="EMBL/GenBank/DDBJ databases">
        <title>Genome-Enabled Discovery of Anthraquinone Biosynthesis in Senna tora.</title>
        <authorList>
            <person name="Kang S.-H."/>
            <person name="Pandey R.P."/>
            <person name="Lee C.-M."/>
            <person name="Sim J.-S."/>
            <person name="Jeong J.-T."/>
            <person name="Choi B.-S."/>
            <person name="Jung M."/>
            <person name="Ginzburg D."/>
            <person name="Zhao K."/>
            <person name="Won S.Y."/>
            <person name="Oh T.-J."/>
            <person name="Yu Y."/>
            <person name="Kim N.-H."/>
            <person name="Lee O.R."/>
            <person name="Lee T.-H."/>
            <person name="Bashyal P."/>
            <person name="Kim T.-S."/>
            <person name="Lee W.-H."/>
            <person name="Kawkins C."/>
            <person name="Kim C.-K."/>
            <person name="Kim J.S."/>
            <person name="Ahn B.O."/>
            <person name="Rhee S.Y."/>
            <person name="Sohng J.K."/>
        </authorList>
    </citation>
    <scope>NUCLEOTIDE SEQUENCE</scope>
    <source>
        <tissue evidence="15">Leaf</tissue>
    </source>
</reference>
<feature type="transmembrane region" description="Helical" evidence="12">
    <location>
        <begin position="716"/>
        <end position="742"/>
    </location>
</feature>
<evidence type="ECO:0000256" key="9">
    <source>
        <dbReference type="ARBA" id="ARBA00023136"/>
    </source>
</evidence>
<evidence type="ECO:0000256" key="5">
    <source>
        <dbReference type="ARBA" id="ARBA00022737"/>
    </source>
</evidence>
<proteinExistence type="inferred from homology"/>
<dbReference type="Proteomes" id="UP000634136">
    <property type="component" value="Unassembled WGS sequence"/>
</dbReference>
<dbReference type="Pfam" id="PF00005">
    <property type="entry name" value="ABC_tran"/>
    <property type="match status" value="1"/>
</dbReference>
<dbReference type="CDD" id="cd18578">
    <property type="entry name" value="ABC_6TM_Pgp_ABCB1_D2_like"/>
    <property type="match status" value="1"/>
</dbReference>
<keyword evidence="10" id="KW-0325">Glycoprotein</keyword>
<dbReference type="InterPro" id="IPR011527">
    <property type="entry name" value="ABC1_TM_dom"/>
</dbReference>
<feature type="transmembrane region" description="Helical" evidence="12">
    <location>
        <begin position="672"/>
        <end position="696"/>
    </location>
</feature>
<sequence>MGEAETSSDREIATSVTTGSVISQSTHEDSWDRMLMLVGAIAAIANGMSLPLMTIIFGDVFDAFGAHSDTKKLVSLDFVYLALGTFFASFLQVSCWMVTAERQSARIRRLYLQAVLRQDIGFFDKEITSGQVVASMSGDALLIQEATGDKVGKLIQHVSTFMGGLMIAFWKGWFLTLVLLSFLPPLVFSGALMSFVVVKMASRGQAAYSEAATLVDQTITSIRTVASFTGEKQAIAEYNKSLMKAYRSGVQEGVASGLGYGSVRLIVYSTYGFAVWYGGKMVIEKGYTGGQVMNVFIAICNCSLALGQASPSLSAFAAGQAAAIKMFETIKRKPEIDACETSGLQLEDIHGDIELKEVCFSYPSRPNELIFNGFSLSIPSGTNVALVGQSGSGKSTILSLIERFYDPQDGEILIDGINLKEFQLKWIRQKIGLVGQEPVLFCCSIKENIGYGRDGATDEEIRCAAEIADVAKFTDKLPQGLDTMVGEHGTQLSGGQKQRVAIARAILKDPRILLLDEATSALDVESERTVQEALERIMISRTTIIVAHRLTTIRNADTIAVIHEGKIVEKGSHAELIRDPNGTYSQLIRFQQETKREPEQNDADEKDKPESYTSQQLSFIRSLSQESFVTTSGHLEATGEDSEALPSPTTSHNNTTKQVSLFRLAHLNKPEFPILAMGILAAAINGAFLPTMGLLTSSMINTFYETPEKLQKDSKFWAYIFVSLAVAAFLVSPIRSYFFAIAGCKLIKRIRLLCFEKVVHMEMSWFDEVEHSCGAIGARLAIDAASVRALVGDALGLLIQDVSTAIIALVISFEANWQLSLVILVLLPLLVVNGQVQVKSMQGFGSNAKKQYEEASQIANDAVKSIRTIATFCAEEKVMELYQKKCEGVIKTCVRQGLIHGVGLGLSFLFLYFVYACSFYAGAQLVQHGKASTSDVFRCLIFHCWREDRRYLQLLTTGKKGLVLGSQLDSNLQSPQLSYEDITGSSEMAKANNMPYSSNRIEARGDFKGGPDIGADLAVSKNMYRVFFVEETDIAERTLKTTKSMKF</sequence>